<proteinExistence type="predicted"/>
<dbReference type="PANTHER" id="PTHR38774:SF1">
    <property type="entry name" value="CYTOPLASMIC PROTEIN"/>
    <property type="match status" value="1"/>
</dbReference>
<dbReference type="EMBL" id="SOAX01000008">
    <property type="protein sequence ID" value="TDT37009.1"/>
    <property type="molecule type" value="Genomic_DNA"/>
</dbReference>
<dbReference type="AlphaFoldDB" id="A0A4R7JK58"/>
<dbReference type="RefSeq" id="WP_243865065.1">
    <property type="nucleotide sequence ID" value="NZ_SOAX01000008.1"/>
</dbReference>
<protein>
    <recommendedName>
        <fullName evidence="3">DUF1249 domain-containing protein</fullName>
    </recommendedName>
</protein>
<accession>A0A4R7JK58</accession>
<evidence type="ECO:0000313" key="2">
    <source>
        <dbReference type="Proteomes" id="UP000295830"/>
    </source>
</evidence>
<organism evidence="1 2">
    <name type="scientific">Halospina denitrificans</name>
    <dbReference type="NCBI Taxonomy" id="332522"/>
    <lineage>
        <taxon>Bacteria</taxon>
        <taxon>Pseudomonadati</taxon>
        <taxon>Pseudomonadota</taxon>
        <taxon>Gammaproteobacteria</taxon>
        <taxon>Halospina</taxon>
    </lineage>
</organism>
<evidence type="ECO:0008006" key="3">
    <source>
        <dbReference type="Google" id="ProtNLM"/>
    </source>
</evidence>
<name>A0A4R7JK58_9GAMM</name>
<gene>
    <name evidence="1" type="ORF">DES49_2961</name>
</gene>
<dbReference type="PANTHER" id="PTHR38774">
    <property type="entry name" value="CYTOPLASMIC PROTEIN-RELATED"/>
    <property type="match status" value="1"/>
</dbReference>
<reference evidence="1 2" key="1">
    <citation type="submission" date="2019-03" db="EMBL/GenBank/DDBJ databases">
        <title>Genomic Encyclopedia of Type Strains, Phase IV (KMG-IV): sequencing the most valuable type-strain genomes for metagenomic binning, comparative biology and taxonomic classification.</title>
        <authorList>
            <person name="Goeker M."/>
        </authorList>
    </citation>
    <scope>NUCLEOTIDE SEQUENCE [LARGE SCALE GENOMIC DNA]</scope>
    <source>
        <strain evidence="1 2">DSM 15505</strain>
    </source>
</reference>
<keyword evidence="2" id="KW-1185">Reference proteome</keyword>
<sequence>MRSQYVPDLARFAAVCESNYHRLRHLERLAVSRDADVVFELHDGQRHLGQVQLARLESARYTETWFLEQLGNSGRFLNNPRMTVRAYHDAGMLEVMSCFRHGRVRAVNPYPNARMHLPDEKLQVNLFLAEWLDFCLKFGQAADLDTVWSLES</sequence>
<comment type="caution">
    <text evidence="1">The sequence shown here is derived from an EMBL/GenBank/DDBJ whole genome shotgun (WGS) entry which is preliminary data.</text>
</comment>
<dbReference type="Pfam" id="PF06853">
    <property type="entry name" value="DUF1249"/>
    <property type="match status" value="1"/>
</dbReference>
<evidence type="ECO:0000313" key="1">
    <source>
        <dbReference type="EMBL" id="TDT37009.1"/>
    </source>
</evidence>
<dbReference type="Proteomes" id="UP000295830">
    <property type="component" value="Unassembled WGS sequence"/>
</dbReference>
<dbReference type="InterPro" id="IPR009659">
    <property type="entry name" value="DUF1249"/>
</dbReference>